<keyword evidence="5" id="KW-0520">NAD</keyword>
<evidence type="ECO:0000256" key="5">
    <source>
        <dbReference type="ARBA" id="ARBA00023027"/>
    </source>
</evidence>
<dbReference type="PANTHER" id="PTHR43880:SF12">
    <property type="entry name" value="ALCOHOL DEHYDROGENASE CLASS-3"/>
    <property type="match status" value="1"/>
</dbReference>
<reference evidence="8 9" key="1">
    <citation type="journal article" date="2019" name="Int. J. Syst. Evol. Microbiol.">
        <title>The Global Catalogue of Microorganisms (GCM) 10K type strain sequencing project: providing services to taxonomists for standard genome sequencing and annotation.</title>
        <authorList>
            <consortium name="The Broad Institute Genomics Platform"/>
            <consortium name="The Broad Institute Genome Sequencing Center for Infectious Disease"/>
            <person name="Wu L."/>
            <person name="Ma J."/>
        </authorList>
    </citation>
    <scope>NUCLEOTIDE SEQUENCE [LARGE SCALE GENOMIC DNA]</scope>
    <source>
        <strain evidence="8 9">JCM 14736</strain>
    </source>
</reference>
<dbReference type="RefSeq" id="WP_344031519.1">
    <property type="nucleotide sequence ID" value="NZ_BAAAOB010000001.1"/>
</dbReference>
<dbReference type="InterPro" id="IPR013149">
    <property type="entry name" value="ADH-like_C"/>
</dbReference>
<dbReference type="InterPro" id="IPR011032">
    <property type="entry name" value="GroES-like_sf"/>
</dbReference>
<dbReference type="Gene3D" id="3.90.180.10">
    <property type="entry name" value="Medium-chain alcohol dehydrogenases, catalytic domain"/>
    <property type="match status" value="1"/>
</dbReference>
<dbReference type="EMBL" id="BAAAOB010000001">
    <property type="protein sequence ID" value="GAA1789295.1"/>
    <property type="molecule type" value="Genomic_DNA"/>
</dbReference>
<proteinExistence type="inferred from homology"/>
<evidence type="ECO:0000259" key="7">
    <source>
        <dbReference type="SMART" id="SM00829"/>
    </source>
</evidence>
<keyword evidence="2 6" id="KW-0479">Metal-binding</keyword>
<dbReference type="InterPro" id="IPR036291">
    <property type="entry name" value="NAD(P)-bd_dom_sf"/>
</dbReference>
<evidence type="ECO:0000256" key="6">
    <source>
        <dbReference type="RuleBase" id="RU361277"/>
    </source>
</evidence>
<keyword evidence="4" id="KW-0560">Oxidoreductase</keyword>
<keyword evidence="9" id="KW-1185">Reference proteome</keyword>
<organism evidence="8 9">
    <name type="scientific">Leucobacter iarius</name>
    <dbReference type="NCBI Taxonomy" id="333963"/>
    <lineage>
        <taxon>Bacteria</taxon>
        <taxon>Bacillati</taxon>
        <taxon>Actinomycetota</taxon>
        <taxon>Actinomycetes</taxon>
        <taxon>Micrococcales</taxon>
        <taxon>Microbacteriaceae</taxon>
        <taxon>Leucobacter</taxon>
    </lineage>
</organism>
<evidence type="ECO:0000256" key="2">
    <source>
        <dbReference type="ARBA" id="ARBA00022723"/>
    </source>
</evidence>
<keyword evidence="3 6" id="KW-0862">Zinc</keyword>
<comment type="similarity">
    <text evidence="1 6">Belongs to the zinc-containing alcohol dehydrogenase family.</text>
</comment>
<evidence type="ECO:0000313" key="9">
    <source>
        <dbReference type="Proteomes" id="UP001500851"/>
    </source>
</evidence>
<dbReference type="InterPro" id="IPR020843">
    <property type="entry name" value="ER"/>
</dbReference>
<protein>
    <submittedName>
        <fullName evidence="8">Zn-dependent alcohol dehydrogenase</fullName>
    </submittedName>
</protein>
<feature type="domain" description="Enoyl reductase (ER)" evidence="7">
    <location>
        <begin position="13"/>
        <end position="365"/>
    </location>
</feature>
<sequence length="367" mass="38033">MTARTSAAAIYSGTGDEVEIDRIEVAAPRRGEVLVRMRASGICGSDRHVLDGEWNVPSPTVMGHEGAGIVEELGEGVTGLAVGDHVALVWNQACGGCVNCQSGTPWACTDLRSNECVMPDGTTRLSRSGEDVFPYLAVGSMSEYAVVPASAAIRMPEELPFDIAALIGCSVNTGIGAVLNNARVTSGESAVVVGCGGVGLSILMGLRLAGAHPIIAVDRNPGKLELALRAGATHALLADDATADEIQRITGGGADVAFEAIGNSRTIPELPSHVRVGGRAVLVGMPPEGSMIPFDVLDLCYRGITIIASNYGGSVPARDFPRYAALYLAGRLPLDLLISNRIPLEEANGAFAAMRAGAEARSVVLFD</sequence>
<dbReference type="PROSITE" id="PS00059">
    <property type="entry name" value="ADH_ZINC"/>
    <property type="match status" value="1"/>
</dbReference>
<dbReference type="SMART" id="SM00829">
    <property type="entry name" value="PKS_ER"/>
    <property type="match status" value="1"/>
</dbReference>
<dbReference type="Gene3D" id="3.40.50.720">
    <property type="entry name" value="NAD(P)-binding Rossmann-like Domain"/>
    <property type="match status" value="1"/>
</dbReference>
<accession>A0ABN2LJ25</accession>
<dbReference type="SUPFAM" id="SSF50129">
    <property type="entry name" value="GroES-like"/>
    <property type="match status" value="2"/>
</dbReference>
<dbReference type="Proteomes" id="UP001500851">
    <property type="component" value="Unassembled WGS sequence"/>
</dbReference>
<dbReference type="InterPro" id="IPR013154">
    <property type="entry name" value="ADH-like_N"/>
</dbReference>
<comment type="caution">
    <text evidence="8">The sequence shown here is derived from an EMBL/GenBank/DDBJ whole genome shotgun (WGS) entry which is preliminary data.</text>
</comment>
<evidence type="ECO:0000256" key="4">
    <source>
        <dbReference type="ARBA" id="ARBA00023002"/>
    </source>
</evidence>
<evidence type="ECO:0000256" key="3">
    <source>
        <dbReference type="ARBA" id="ARBA00022833"/>
    </source>
</evidence>
<dbReference type="Pfam" id="PF00107">
    <property type="entry name" value="ADH_zinc_N"/>
    <property type="match status" value="1"/>
</dbReference>
<comment type="cofactor">
    <cofactor evidence="6">
        <name>Zn(2+)</name>
        <dbReference type="ChEBI" id="CHEBI:29105"/>
    </cofactor>
</comment>
<dbReference type="PANTHER" id="PTHR43880">
    <property type="entry name" value="ALCOHOL DEHYDROGENASE"/>
    <property type="match status" value="1"/>
</dbReference>
<name>A0ABN2LJ25_9MICO</name>
<gene>
    <name evidence="8" type="ORF">GCM10009768_17940</name>
</gene>
<dbReference type="InterPro" id="IPR002328">
    <property type="entry name" value="ADH_Zn_CS"/>
</dbReference>
<evidence type="ECO:0000313" key="8">
    <source>
        <dbReference type="EMBL" id="GAA1789295.1"/>
    </source>
</evidence>
<dbReference type="Pfam" id="PF08240">
    <property type="entry name" value="ADH_N"/>
    <property type="match status" value="1"/>
</dbReference>
<dbReference type="SUPFAM" id="SSF51735">
    <property type="entry name" value="NAD(P)-binding Rossmann-fold domains"/>
    <property type="match status" value="1"/>
</dbReference>
<evidence type="ECO:0000256" key="1">
    <source>
        <dbReference type="ARBA" id="ARBA00008072"/>
    </source>
</evidence>